<dbReference type="Proteomes" id="UP000007305">
    <property type="component" value="Chromosome 10"/>
</dbReference>
<keyword evidence="2" id="KW-1185">Reference proteome</keyword>
<reference evidence="2" key="1">
    <citation type="journal article" date="2009" name="Science">
        <title>The B73 maize genome: complexity, diversity, and dynamics.</title>
        <authorList>
            <person name="Schnable P.S."/>
            <person name="Ware D."/>
            <person name="Fulton R.S."/>
            <person name="Stein J.C."/>
            <person name="Wei F."/>
            <person name="Pasternak S."/>
            <person name="Liang C."/>
            <person name="Zhang J."/>
            <person name="Fulton L."/>
            <person name="Graves T.A."/>
            <person name="Minx P."/>
            <person name="Reily A.D."/>
            <person name="Courtney L."/>
            <person name="Kruchowski S.S."/>
            <person name="Tomlinson C."/>
            <person name="Strong C."/>
            <person name="Delehaunty K."/>
            <person name="Fronick C."/>
            <person name="Courtney B."/>
            <person name="Rock S.M."/>
            <person name="Belter E."/>
            <person name="Du F."/>
            <person name="Kim K."/>
            <person name="Abbott R.M."/>
            <person name="Cotton M."/>
            <person name="Levy A."/>
            <person name="Marchetto P."/>
            <person name="Ochoa K."/>
            <person name="Jackson S.M."/>
            <person name="Gillam B."/>
            <person name="Chen W."/>
            <person name="Yan L."/>
            <person name="Higginbotham J."/>
            <person name="Cardenas M."/>
            <person name="Waligorski J."/>
            <person name="Applebaum E."/>
            <person name="Phelps L."/>
            <person name="Falcone J."/>
            <person name="Kanchi K."/>
            <person name="Thane T."/>
            <person name="Scimone A."/>
            <person name="Thane N."/>
            <person name="Henke J."/>
            <person name="Wang T."/>
            <person name="Ruppert J."/>
            <person name="Shah N."/>
            <person name="Rotter K."/>
            <person name="Hodges J."/>
            <person name="Ingenthron E."/>
            <person name="Cordes M."/>
            <person name="Kohlberg S."/>
            <person name="Sgro J."/>
            <person name="Delgado B."/>
            <person name="Mead K."/>
            <person name="Chinwalla A."/>
            <person name="Leonard S."/>
            <person name="Crouse K."/>
            <person name="Collura K."/>
            <person name="Kudrna D."/>
            <person name="Currie J."/>
            <person name="He R."/>
            <person name="Angelova A."/>
            <person name="Rajasekar S."/>
            <person name="Mueller T."/>
            <person name="Lomeli R."/>
            <person name="Scara G."/>
            <person name="Ko A."/>
            <person name="Delaney K."/>
            <person name="Wissotski M."/>
            <person name="Lopez G."/>
            <person name="Campos D."/>
            <person name="Braidotti M."/>
            <person name="Ashley E."/>
            <person name="Golser W."/>
            <person name="Kim H."/>
            <person name="Lee S."/>
            <person name="Lin J."/>
            <person name="Dujmic Z."/>
            <person name="Kim W."/>
            <person name="Talag J."/>
            <person name="Zuccolo A."/>
            <person name="Fan C."/>
            <person name="Sebastian A."/>
            <person name="Kramer M."/>
            <person name="Spiegel L."/>
            <person name="Nascimento L."/>
            <person name="Zutavern T."/>
            <person name="Miller B."/>
            <person name="Ambroise C."/>
            <person name="Muller S."/>
            <person name="Spooner W."/>
            <person name="Narechania A."/>
            <person name="Ren L."/>
            <person name="Wei S."/>
            <person name="Kumari S."/>
            <person name="Faga B."/>
            <person name="Levy M.J."/>
            <person name="McMahan L."/>
            <person name="Van Buren P."/>
            <person name="Vaughn M.W."/>
            <person name="Ying K."/>
            <person name="Yeh C.-T."/>
            <person name="Emrich S.J."/>
            <person name="Jia Y."/>
            <person name="Kalyanaraman A."/>
            <person name="Hsia A.-P."/>
            <person name="Barbazuk W.B."/>
            <person name="Baucom R.S."/>
            <person name="Brutnell T.P."/>
            <person name="Carpita N.C."/>
            <person name="Chaparro C."/>
            <person name="Chia J.-M."/>
            <person name="Deragon J.-M."/>
            <person name="Estill J.C."/>
            <person name="Fu Y."/>
            <person name="Jeddeloh J.A."/>
            <person name="Han Y."/>
            <person name="Lee H."/>
            <person name="Li P."/>
            <person name="Lisch D.R."/>
            <person name="Liu S."/>
            <person name="Liu Z."/>
            <person name="Nagel D.H."/>
            <person name="McCann M.C."/>
            <person name="SanMiguel P."/>
            <person name="Myers A.M."/>
            <person name="Nettleton D."/>
            <person name="Nguyen J."/>
            <person name="Penning B.W."/>
            <person name="Ponnala L."/>
            <person name="Schneider K.L."/>
            <person name="Schwartz D.C."/>
            <person name="Sharma A."/>
            <person name="Soderlund C."/>
            <person name="Springer N.M."/>
            <person name="Sun Q."/>
            <person name="Wang H."/>
            <person name="Waterman M."/>
            <person name="Westerman R."/>
            <person name="Wolfgruber T.K."/>
            <person name="Yang L."/>
            <person name="Yu Y."/>
            <person name="Zhang L."/>
            <person name="Zhou S."/>
            <person name="Zhu Q."/>
            <person name="Bennetzen J.L."/>
            <person name="Dawe R.K."/>
            <person name="Jiang J."/>
            <person name="Jiang N."/>
            <person name="Presting G.G."/>
            <person name="Wessler S.R."/>
            <person name="Aluru S."/>
            <person name="Martienssen R.A."/>
            <person name="Clifton S.W."/>
            <person name="McCombie W.R."/>
            <person name="Wing R.A."/>
            <person name="Wilson R.K."/>
        </authorList>
    </citation>
    <scope>NUCLEOTIDE SEQUENCE [LARGE SCALE GENOMIC DNA]</scope>
    <source>
        <strain evidence="2">cv. B73</strain>
    </source>
</reference>
<evidence type="ECO:0000313" key="1">
    <source>
        <dbReference type="EnsemblPlants" id="Zm00001eb420670_P001"/>
    </source>
</evidence>
<accession>A0A804RI68</accession>
<dbReference type="InParanoid" id="A0A804RI68"/>
<protein>
    <submittedName>
        <fullName evidence="1">Uncharacterized protein</fullName>
    </submittedName>
</protein>
<organism evidence="1 2">
    <name type="scientific">Zea mays</name>
    <name type="common">Maize</name>
    <dbReference type="NCBI Taxonomy" id="4577"/>
    <lineage>
        <taxon>Eukaryota</taxon>
        <taxon>Viridiplantae</taxon>
        <taxon>Streptophyta</taxon>
        <taxon>Embryophyta</taxon>
        <taxon>Tracheophyta</taxon>
        <taxon>Spermatophyta</taxon>
        <taxon>Magnoliopsida</taxon>
        <taxon>Liliopsida</taxon>
        <taxon>Poales</taxon>
        <taxon>Poaceae</taxon>
        <taxon>PACMAD clade</taxon>
        <taxon>Panicoideae</taxon>
        <taxon>Andropogonodae</taxon>
        <taxon>Andropogoneae</taxon>
        <taxon>Tripsacinae</taxon>
        <taxon>Zea</taxon>
    </lineage>
</organism>
<sequence>MGVDVRLCLRTHDLDPSPGLKFQREMLHGFASSVHHPSACVDGSFRLIAVFRRFTFKLSEHSIVWLFKQFLEVPLLGFMCWKNLTAIFVSLWPPKSWFYGPFA</sequence>
<reference evidence="1" key="2">
    <citation type="submission" date="2019-07" db="EMBL/GenBank/DDBJ databases">
        <authorList>
            <person name="Seetharam A."/>
            <person name="Woodhouse M."/>
            <person name="Cannon E."/>
        </authorList>
    </citation>
    <scope>NUCLEOTIDE SEQUENCE [LARGE SCALE GENOMIC DNA]</scope>
    <source>
        <strain evidence="1">cv. B73</strain>
    </source>
</reference>
<reference evidence="1" key="3">
    <citation type="submission" date="2021-05" db="UniProtKB">
        <authorList>
            <consortium name="EnsemblPlants"/>
        </authorList>
    </citation>
    <scope>IDENTIFICATION</scope>
    <source>
        <strain evidence="1">cv. B73</strain>
    </source>
</reference>
<proteinExistence type="predicted"/>
<evidence type="ECO:0000313" key="2">
    <source>
        <dbReference type="Proteomes" id="UP000007305"/>
    </source>
</evidence>
<dbReference type="AlphaFoldDB" id="A0A804RI68"/>
<dbReference type="Gramene" id="Zm00001eb420670_T001">
    <property type="protein sequence ID" value="Zm00001eb420670_P001"/>
    <property type="gene ID" value="Zm00001eb420670"/>
</dbReference>
<dbReference type="EnsemblPlants" id="Zm00001eb420670_T001">
    <property type="protein sequence ID" value="Zm00001eb420670_P001"/>
    <property type="gene ID" value="Zm00001eb420670"/>
</dbReference>
<name>A0A804RI68_MAIZE</name>